<dbReference type="AlphaFoldDB" id="C6H3B4"/>
<dbReference type="VEuPathDB" id="FungiDB:HCDG_00008"/>
<reference evidence="2" key="1">
    <citation type="submission" date="2009-05" db="EMBL/GenBank/DDBJ databases">
        <title>The genome sequence of Ajellomyces capsulatus strain H143.</title>
        <authorList>
            <person name="Champion M."/>
            <person name="Cuomo C.A."/>
            <person name="Ma L.-J."/>
            <person name="Henn M.R."/>
            <person name="Sil A."/>
            <person name="Goldman B."/>
            <person name="Young S.K."/>
            <person name="Kodira C.D."/>
            <person name="Zeng Q."/>
            <person name="Koehrsen M."/>
            <person name="Alvarado L."/>
            <person name="Berlin A.M."/>
            <person name="Borenstein D."/>
            <person name="Chen Z."/>
            <person name="Engels R."/>
            <person name="Freedman E."/>
            <person name="Gellesch M."/>
            <person name="Goldberg J."/>
            <person name="Griggs A."/>
            <person name="Gujja S."/>
            <person name="Heiman D.I."/>
            <person name="Hepburn T.A."/>
            <person name="Howarth C."/>
            <person name="Jen D."/>
            <person name="Larson L."/>
            <person name="Lewis B."/>
            <person name="Mehta T."/>
            <person name="Park D."/>
            <person name="Pearson M."/>
            <person name="Roberts A."/>
            <person name="Saif S."/>
            <person name="Shea T.D."/>
            <person name="Shenoy N."/>
            <person name="Sisk P."/>
            <person name="Stolte C."/>
            <person name="Sykes S."/>
            <person name="Walk T."/>
            <person name="White J."/>
            <person name="Yandava C."/>
            <person name="Klein B."/>
            <person name="McEwen J.G."/>
            <person name="Puccia R."/>
            <person name="Goldman G.H."/>
            <person name="Felipe M.S."/>
            <person name="Nino-Vega G."/>
            <person name="San-Blas G."/>
            <person name="Taylor J.W."/>
            <person name="Mendoza L."/>
            <person name="Galagan J.E."/>
            <person name="Nusbaum C."/>
            <person name="Birren B.W."/>
        </authorList>
    </citation>
    <scope>NUCLEOTIDE SEQUENCE [LARGE SCALE GENOMIC DNA]</scope>
    <source>
        <strain evidence="2">H143</strain>
    </source>
</reference>
<gene>
    <name evidence="1" type="ORF">HCDG_00008</name>
</gene>
<organism evidence="1 2">
    <name type="scientific">Ajellomyces capsulatus (strain H143)</name>
    <name type="common">Darling's disease fungus</name>
    <name type="synonym">Histoplasma capsulatum</name>
    <dbReference type="NCBI Taxonomy" id="544712"/>
    <lineage>
        <taxon>Eukaryota</taxon>
        <taxon>Fungi</taxon>
        <taxon>Dikarya</taxon>
        <taxon>Ascomycota</taxon>
        <taxon>Pezizomycotina</taxon>
        <taxon>Eurotiomycetes</taxon>
        <taxon>Eurotiomycetidae</taxon>
        <taxon>Onygenales</taxon>
        <taxon>Ajellomycetaceae</taxon>
        <taxon>Histoplasma</taxon>
    </lineage>
</organism>
<dbReference type="Proteomes" id="UP000002624">
    <property type="component" value="Unassembled WGS sequence"/>
</dbReference>
<sequence length="88" mass="10017">MHSIVVRKGNEAADHFDPVGFTDFLWLILMGSIIQEDFERLRWAICPSVTGPTVVTGHVTSSQKRHHSHLKFDRLFPVHDMPAIPKVN</sequence>
<accession>C6H3B4</accession>
<evidence type="ECO:0000313" key="1">
    <source>
        <dbReference type="EMBL" id="EER44429.1"/>
    </source>
</evidence>
<protein>
    <submittedName>
        <fullName evidence="1">Uncharacterized protein</fullName>
    </submittedName>
</protein>
<name>C6H3B4_AJECH</name>
<proteinExistence type="predicted"/>
<dbReference type="EMBL" id="GG692419">
    <property type="protein sequence ID" value="EER44429.1"/>
    <property type="molecule type" value="Genomic_DNA"/>
</dbReference>
<dbReference type="HOGENOM" id="CLU_2468533_0_0_1"/>
<evidence type="ECO:0000313" key="2">
    <source>
        <dbReference type="Proteomes" id="UP000002624"/>
    </source>
</evidence>